<dbReference type="Pfam" id="PF03960">
    <property type="entry name" value="ArsC"/>
    <property type="match status" value="1"/>
</dbReference>
<evidence type="ECO:0000256" key="1">
    <source>
        <dbReference type="ARBA" id="ARBA00007198"/>
    </source>
</evidence>
<evidence type="ECO:0000313" key="4">
    <source>
        <dbReference type="EMBL" id="MBC3810252.1"/>
    </source>
</evidence>
<dbReference type="InterPro" id="IPR006659">
    <property type="entry name" value="Arsenate_reductase"/>
</dbReference>
<dbReference type="InterPro" id="IPR006660">
    <property type="entry name" value="Arsenate_reductase-like"/>
</dbReference>
<accession>A0ABR6XBY2</accession>
<dbReference type="SUPFAM" id="SSF52833">
    <property type="entry name" value="Thioredoxin-like"/>
    <property type="match status" value="1"/>
</dbReference>
<sequence>MLTIYHNPRCSKSREALAILESACAEHAQELKVIDYQKTPLSVGQLTTLLEQLGGDVQQMLRNNEAEYAEKNLAEADDSRALQAIADCPKLLQRPIATFNGRAVIGRPPEQVLHLFKKVSSHE</sequence>
<keyword evidence="5" id="KW-1185">Reference proteome</keyword>
<proteinExistence type="inferred from homology"/>
<organism evidence="4 5">
    <name type="scientific">Undibacterium aquatile</name>
    <dbReference type="NCBI Taxonomy" id="1537398"/>
    <lineage>
        <taxon>Bacteria</taxon>
        <taxon>Pseudomonadati</taxon>
        <taxon>Pseudomonadota</taxon>
        <taxon>Betaproteobacteria</taxon>
        <taxon>Burkholderiales</taxon>
        <taxon>Oxalobacteraceae</taxon>
        <taxon>Undibacterium</taxon>
    </lineage>
</organism>
<keyword evidence="2" id="KW-0560">Oxidoreductase</keyword>
<gene>
    <name evidence="4" type="ORF">H8K26_02255</name>
</gene>
<evidence type="ECO:0000256" key="2">
    <source>
        <dbReference type="ARBA" id="ARBA00023002"/>
    </source>
</evidence>
<evidence type="ECO:0000256" key="3">
    <source>
        <dbReference type="PROSITE-ProRule" id="PRU01282"/>
    </source>
</evidence>
<dbReference type="PROSITE" id="PS51353">
    <property type="entry name" value="ARSC"/>
    <property type="match status" value="1"/>
</dbReference>
<dbReference type="CDD" id="cd03034">
    <property type="entry name" value="ArsC_ArsC"/>
    <property type="match status" value="1"/>
</dbReference>
<dbReference type="InterPro" id="IPR036249">
    <property type="entry name" value="Thioredoxin-like_sf"/>
</dbReference>
<reference evidence="4 5" key="1">
    <citation type="submission" date="2020-08" db="EMBL/GenBank/DDBJ databases">
        <title>Novel species isolated from subtropical streams in China.</title>
        <authorList>
            <person name="Lu H."/>
        </authorList>
    </citation>
    <scope>NUCLEOTIDE SEQUENCE [LARGE SCALE GENOMIC DNA]</scope>
    <source>
        <strain evidence="4 5">CCTCC AB 2015119</strain>
    </source>
</reference>
<comment type="similarity">
    <text evidence="1 3">Belongs to the ArsC family.</text>
</comment>
<name>A0ABR6XBY2_9BURK</name>
<dbReference type="PANTHER" id="PTHR30041:SF4">
    <property type="entry name" value="ARSENATE REDUCTASE"/>
    <property type="match status" value="1"/>
</dbReference>
<dbReference type="EMBL" id="JACOFT010000001">
    <property type="protein sequence ID" value="MBC3810252.1"/>
    <property type="molecule type" value="Genomic_DNA"/>
</dbReference>
<evidence type="ECO:0000313" key="5">
    <source>
        <dbReference type="Proteomes" id="UP000637632"/>
    </source>
</evidence>
<protein>
    <submittedName>
        <fullName evidence="4">Arsenate reductase family protein</fullName>
    </submittedName>
</protein>
<dbReference type="Proteomes" id="UP000637632">
    <property type="component" value="Unassembled WGS sequence"/>
</dbReference>
<dbReference type="PANTHER" id="PTHR30041">
    <property type="entry name" value="ARSENATE REDUCTASE"/>
    <property type="match status" value="1"/>
</dbReference>
<dbReference type="Gene3D" id="3.40.30.10">
    <property type="entry name" value="Glutaredoxin"/>
    <property type="match status" value="1"/>
</dbReference>
<comment type="caution">
    <text evidence="4">The sequence shown here is derived from an EMBL/GenBank/DDBJ whole genome shotgun (WGS) entry which is preliminary data.</text>
</comment>
<dbReference type="RefSeq" id="WP_190477069.1">
    <property type="nucleotide sequence ID" value="NZ_JACOFT010000001.1"/>
</dbReference>